<accession>V2XTZ4</accession>
<evidence type="ECO:0000313" key="2">
    <source>
        <dbReference type="Proteomes" id="UP000017559"/>
    </source>
</evidence>
<dbReference type="EMBL" id="AWSO01000030">
    <property type="protein sequence ID" value="ESK97237.1"/>
    <property type="molecule type" value="Genomic_DNA"/>
</dbReference>
<organism evidence="1 2">
    <name type="scientific">Moniliophthora roreri (strain MCA 2997)</name>
    <name type="common">Cocoa frosty pod rot fungus</name>
    <name type="synonym">Crinipellis roreri</name>
    <dbReference type="NCBI Taxonomy" id="1381753"/>
    <lineage>
        <taxon>Eukaryota</taxon>
        <taxon>Fungi</taxon>
        <taxon>Dikarya</taxon>
        <taxon>Basidiomycota</taxon>
        <taxon>Agaricomycotina</taxon>
        <taxon>Agaricomycetes</taxon>
        <taxon>Agaricomycetidae</taxon>
        <taxon>Agaricales</taxon>
        <taxon>Marasmiineae</taxon>
        <taxon>Marasmiaceae</taxon>
        <taxon>Moniliophthora</taxon>
    </lineage>
</organism>
<evidence type="ECO:0000313" key="1">
    <source>
        <dbReference type="EMBL" id="ESK97237.1"/>
    </source>
</evidence>
<dbReference type="AlphaFoldDB" id="V2XTZ4"/>
<comment type="caution">
    <text evidence="1">The sequence shown here is derived from an EMBL/GenBank/DDBJ whole genome shotgun (WGS) entry which is preliminary data.</text>
</comment>
<sequence length="87" mass="9882">MVVGLRGPHIHLFGVYLFIINNITKFVSTHPRFNVLSSNIHASYPVTSGATRVRQVSRVALKIYVFRIRTRNSLGDQQLLLPATRHI</sequence>
<dbReference type="KEGG" id="mrr:Moror_17893"/>
<proteinExistence type="predicted"/>
<name>V2XTZ4_MONRO</name>
<gene>
    <name evidence="1" type="ORF">Moror_17893</name>
</gene>
<dbReference type="HOGENOM" id="CLU_2483876_0_0_1"/>
<keyword evidence="2" id="KW-1185">Reference proteome</keyword>
<reference evidence="1 2" key="1">
    <citation type="journal article" date="2014" name="BMC Genomics">
        <title>Genome and secretome analysis of the hemibiotrophic fungal pathogen, Moniliophthora roreri, which causes frosty pod rot disease of cacao: mechanisms of the biotrophic and necrotrophic phases.</title>
        <authorList>
            <person name="Meinhardt L.W."/>
            <person name="Costa G.G.L."/>
            <person name="Thomazella D.P.T."/>
            <person name="Teixeira P.J.P.L."/>
            <person name="Carazzolle M.F."/>
            <person name="Schuster S.C."/>
            <person name="Carlson J.E."/>
            <person name="Guiltinan M.J."/>
            <person name="Mieczkowski P."/>
            <person name="Farmer A."/>
            <person name="Ramaraj T."/>
            <person name="Crozier J."/>
            <person name="Davis R.E."/>
            <person name="Shao J."/>
            <person name="Melnick R.L."/>
            <person name="Pereira G.A.G."/>
            <person name="Bailey B.A."/>
        </authorList>
    </citation>
    <scope>NUCLEOTIDE SEQUENCE [LARGE SCALE GENOMIC DNA]</scope>
    <source>
        <strain evidence="1 2">MCA 2997</strain>
    </source>
</reference>
<protein>
    <submittedName>
        <fullName evidence="1">Uncharacterized protein</fullName>
    </submittedName>
</protein>
<dbReference type="Proteomes" id="UP000017559">
    <property type="component" value="Unassembled WGS sequence"/>
</dbReference>